<protein>
    <submittedName>
        <fullName evidence="2">Uncharacterized protein</fullName>
    </submittedName>
</protein>
<evidence type="ECO:0000256" key="1">
    <source>
        <dbReference type="SAM" id="MobiDB-lite"/>
    </source>
</evidence>
<comment type="caution">
    <text evidence="2">The sequence shown here is derived from an EMBL/GenBank/DDBJ whole genome shotgun (WGS) entry which is preliminary data.</text>
</comment>
<name>A0A9J5XBV6_SOLCO</name>
<feature type="compositionally biased region" description="Polar residues" evidence="1">
    <location>
        <begin position="37"/>
        <end position="54"/>
    </location>
</feature>
<reference evidence="2 3" key="1">
    <citation type="submission" date="2020-09" db="EMBL/GenBank/DDBJ databases">
        <title>De no assembly of potato wild relative species, Solanum commersonii.</title>
        <authorList>
            <person name="Cho K."/>
        </authorList>
    </citation>
    <scope>NUCLEOTIDE SEQUENCE [LARGE SCALE GENOMIC DNA]</scope>
    <source>
        <strain evidence="2">LZ3.2</strain>
        <tissue evidence="2">Leaf</tissue>
    </source>
</reference>
<dbReference type="Proteomes" id="UP000824120">
    <property type="component" value="Chromosome 9"/>
</dbReference>
<evidence type="ECO:0000313" key="3">
    <source>
        <dbReference type="Proteomes" id="UP000824120"/>
    </source>
</evidence>
<proteinExistence type="predicted"/>
<accession>A0A9J5XBV6</accession>
<evidence type="ECO:0000313" key="2">
    <source>
        <dbReference type="EMBL" id="KAG5584352.1"/>
    </source>
</evidence>
<dbReference type="AlphaFoldDB" id="A0A9J5XBV6"/>
<gene>
    <name evidence="2" type="ORF">H5410_044786</name>
</gene>
<keyword evidence="3" id="KW-1185">Reference proteome</keyword>
<dbReference type="EMBL" id="JACXVP010000009">
    <property type="protein sequence ID" value="KAG5584352.1"/>
    <property type="molecule type" value="Genomic_DNA"/>
</dbReference>
<organism evidence="2 3">
    <name type="scientific">Solanum commersonii</name>
    <name type="common">Commerson's wild potato</name>
    <name type="synonym">Commerson's nightshade</name>
    <dbReference type="NCBI Taxonomy" id="4109"/>
    <lineage>
        <taxon>Eukaryota</taxon>
        <taxon>Viridiplantae</taxon>
        <taxon>Streptophyta</taxon>
        <taxon>Embryophyta</taxon>
        <taxon>Tracheophyta</taxon>
        <taxon>Spermatophyta</taxon>
        <taxon>Magnoliopsida</taxon>
        <taxon>eudicotyledons</taxon>
        <taxon>Gunneridae</taxon>
        <taxon>Pentapetalae</taxon>
        <taxon>asterids</taxon>
        <taxon>lamiids</taxon>
        <taxon>Solanales</taxon>
        <taxon>Solanaceae</taxon>
        <taxon>Solanoideae</taxon>
        <taxon>Solaneae</taxon>
        <taxon>Solanum</taxon>
    </lineage>
</organism>
<feature type="region of interest" description="Disordered" evidence="1">
    <location>
        <begin position="37"/>
        <end position="65"/>
    </location>
</feature>
<sequence>MQRNPEPPAVQINTTQKIDPTHFLFFLTLTKKRQFPTSKSAAIHSSQTAESPKSNRVCPHQPVPV</sequence>